<keyword evidence="2" id="KW-1185">Reference proteome</keyword>
<dbReference type="InterPro" id="IPR012338">
    <property type="entry name" value="Beta-lactam/transpept-like"/>
</dbReference>
<dbReference type="AlphaFoldDB" id="A0A931NE26"/>
<evidence type="ECO:0000313" key="1">
    <source>
        <dbReference type="EMBL" id="MBH9577232.1"/>
    </source>
</evidence>
<proteinExistence type="predicted"/>
<protein>
    <recommendedName>
        <fullName evidence="3">Beta-lactamase-related domain-containing protein</fullName>
    </recommendedName>
</protein>
<name>A0A931NE26_9BURK</name>
<dbReference type="EMBL" id="JAEDAK010000006">
    <property type="protein sequence ID" value="MBH9577232.1"/>
    <property type="molecule type" value="Genomic_DNA"/>
</dbReference>
<dbReference type="Proteomes" id="UP000613266">
    <property type="component" value="Unassembled WGS sequence"/>
</dbReference>
<dbReference type="RefSeq" id="WP_198111011.1">
    <property type="nucleotide sequence ID" value="NZ_JAEDAK010000006.1"/>
</dbReference>
<accession>A0A931NE26</accession>
<comment type="caution">
    <text evidence="1">The sequence shown here is derived from an EMBL/GenBank/DDBJ whole genome shotgun (WGS) entry which is preliminary data.</text>
</comment>
<dbReference type="SUPFAM" id="SSF56601">
    <property type="entry name" value="beta-lactamase/transpeptidase-like"/>
    <property type="match status" value="1"/>
</dbReference>
<evidence type="ECO:0000313" key="2">
    <source>
        <dbReference type="Proteomes" id="UP000613266"/>
    </source>
</evidence>
<evidence type="ECO:0008006" key="3">
    <source>
        <dbReference type="Google" id="ProtNLM"/>
    </source>
</evidence>
<sequence>MAGRTWSTVCRRALLSAASWQQVFTPVRLNDGSTHPYGLGWELPGPPDPLAGYRHEGAWQGFKIAYLHAAAPELTVIVLCNLAQAEPMQLALRIASARRPTRRVAPR</sequence>
<organism evidence="1 2">
    <name type="scientific">Inhella proteolytica</name>
    <dbReference type="NCBI Taxonomy" id="2795029"/>
    <lineage>
        <taxon>Bacteria</taxon>
        <taxon>Pseudomonadati</taxon>
        <taxon>Pseudomonadota</taxon>
        <taxon>Betaproteobacteria</taxon>
        <taxon>Burkholderiales</taxon>
        <taxon>Sphaerotilaceae</taxon>
        <taxon>Inhella</taxon>
    </lineage>
</organism>
<reference evidence="1" key="1">
    <citation type="submission" date="2020-12" db="EMBL/GenBank/DDBJ databases">
        <title>The genome sequence of Inhella sp. 1Y17.</title>
        <authorList>
            <person name="Liu Y."/>
        </authorList>
    </citation>
    <scope>NUCLEOTIDE SEQUENCE</scope>
    <source>
        <strain evidence="1">1Y17</strain>
    </source>
</reference>
<dbReference type="Gene3D" id="3.40.710.10">
    <property type="entry name" value="DD-peptidase/beta-lactamase superfamily"/>
    <property type="match status" value="1"/>
</dbReference>
<gene>
    <name evidence="1" type="ORF">I7X39_09965</name>
</gene>